<dbReference type="NCBIfam" id="TIGR02352">
    <property type="entry name" value="thiamin_ThiO"/>
    <property type="match status" value="1"/>
</dbReference>
<dbReference type="PANTHER" id="PTHR13847:SF289">
    <property type="entry name" value="GLYCINE OXIDASE"/>
    <property type="match status" value="1"/>
</dbReference>
<evidence type="ECO:0000256" key="2">
    <source>
        <dbReference type="ARBA" id="ARBA00022977"/>
    </source>
</evidence>
<proteinExistence type="predicted"/>
<name>Q7NIP6_GLOVI</name>
<reference evidence="7 8" key="1">
    <citation type="journal article" date="2003" name="DNA Res.">
        <title>Complete genome structure of Gloeobacter violaceus PCC 7421, a cyanobacterium that lacks thylakoids.</title>
        <authorList>
            <person name="Nakamura Y."/>
            <person name="Kaneko T."/>
            <person name="Sato S."/>
            <person name="Mimuro M."/>
            <person name="Miyashita H."/>
            <person name="Tsuchiya T."/>
            <person name="Sasamoto S."/>
            <person name="Watanabe A."/>
            <person name="Kawashima K."/>
            <person name="Kishida Y."/>
            <person name="Kiyokawa C."/>
            <person name="Kohara M."/>
            <person name="Matsumoto M."/>
            <person name="Matsuno A."/>
            <person name="Nakazaki N."/>
            <person name="Shimpo S."/>
            <person name="Takeuchi C."/>
            <person name="Yamada M."/>
            <person name="Tabata S."/>
        </authorList>
    </citation>
    <scope>NUCLEOTIDE SEQUENCE [LARGE SCALE GENOMIC DNA]</scope>
    <source>
        <strain evidence="8">ATCC 29082 / PCC 7421</strain>
    </source>
</reference>
<keyword evidence="3" id="KW-0560">Oxidoreductase</keyword>
<keyword evidence="8" id="KW-1185">Reference proteome</keyword>
<dbReference type="GO" id="GO:0009229">
    <property type="term" value="P:thiamine diphosphate biosynthetic process"/>
    <property type="evidence" value="ECO:0007669"/>
    <property type="project" value="UniProtKB-UniPathway"/>
</dbReference>
<evidence type="ECO:0000256" key="3">
    <source>
        <dbReference type="ARBA" id="ARBA00023002"/>
    </source>
</evidence>
<dbReference type="EnsemblBacteria" id="BAC90078">
    <property type="protein sequence ID" value="BAC90078"/>
    <property type="gene ID" value="BAC90078"/>
</dbReference>
<dbReference type="EC" id="1.4.3.19" evidence="5"/>
<dbReference type="UniPathway" id="UPA00060"/>
<organism evidence="7 8">
    <name type="scientific">Gloeobacter violaceus (strain ATCC 29082 / PCC 7421)</name>
    <dbReference type="NCBI Taxonomy" id="251221"/>
    <lineage>
        <taxon>Bacteria</taxon>
        <taxon>Bacillati</taxon>
        <taxon>Cyanobacteriota</taxon>
        <taxon>Cyanophyceae</taxon>
        <taxon>Gloeobacterales</taxon>
        <taxon>Gloeobacteraceae</taxon>
        <taxon>Gloeobacter</taxon>
    </lineage>
</organism>
<dbReference type="Proteomes" id="UP000000557">
    <property type="component" value="Chromosome"/>
</dbReference>
<comment type="pathway">
    <text evidence="1">Cofactor biosynthesis; thiamine diphosphate biosynthesis.</text>
</comment>
<dbReference type="eggNOG" id="COG0665">
    <property type="taxonomic scope" value="Bacteria"/>
</dbReference>
<dbReference type="AlphaFoldDB" id="Q7NIP6"/>
<keyword evidence="2" id="KW-0784">Thiamine biosynthesis</keyword>
<dbReference type="KEGG" id="gvi:gll2137"/>
<evidence type="ECO:0000259" key="6">
    <source>
        <dbReference type="Pfam" id="PF01266"/>
    </source>
</evidence>
<dbReference type="SUPFAM" id="SSF51971">
    <property type="entry name" value="Nucleotide-binding domain"/>
    <property type="match status" value="1"/>
</dbReference>
<dbReference type="InParanoid" id="Q7NIP6"/>
<evidence type="ECO:0000256" key="1">
    <source>
        <dbReference type="ARBA" id="ARBA00004948"/>
    </source>
</evidence>
<evidence type="ECO:0000313" key="7">
    <source>
        <dbReference type="EMBL" id="BAC90078.1"/>
    </source>
</evidence>
<dbReference type="InterPro" id="IPR006076">
    <property type="entry name" value="FAD-dep_OxRdtase"/>
</dbReference>
<evidence type="ECO:0000256" key="4">
    <source>
        <dbReference type="ARBA" id="ARBA00049872"/>
    </source>
</evidence>
<comment type="catalytic activity">
    <reaction evidence="4">
        <text>glycine + O2 + H2O = glyoxylate + H2O2 + NH4(+)</text>
        <dbReference type="Rhea" id="RHEA:11532"/>
        <dbReference type="ChEBI" id="CHEBI:15377"/>
        <dbReference type="ChEBI" id="CHEBI:15379"/>
        <dbReference type="ChEBI" id="CHEBI:16240"/>
        <dbReference type="ChEBI" id="CHEBI:28938"/>
        <dbReference type="ChEBI" id="CHEBI:36655"/>
        <dbReference type="ChEBI" id="CHEBI:57305"/>
        <dbReference type="EC" id="1.4.3.19"/>
    </reaction>
</comment>
<dbReference type="GO" id="GO:0005737">
    <property type="term" value="C:cytoplasm"/>
    <property type="evidence" value="ECO:0000318"/>
    <property type="project" value="GO_Central"/>
</dbReference>
<evidence type="ECO:0000313" key="8">
    <source>
        <dbReference type="Proteomes" id="UP000000557"/>
    </source>
</evidence>
<dbReference type="STRING" id="251221.gene:10759632"/>
<gene>
    <name evidence="7" type="ordered locus">gll2137</name>
</gene>
<dbReference type="GO" id="GO:0009228">
    <property type="term" value="P:thiamine biosynthetic process"/>
    <property type="evidence" value="ECO:0007669"/>
    <property type="project" value="UniProtKB-KW"/>
</dbReference>
<dbReference type="Gene3D" id="3.50.50.60">
    <property type="entry name" value="FAD/NAD(P)-binding domain"/>
    <property type="match status" value="1"/>
</dbReference>
<feature type="domain" description="FAD dependent oxidoreductase" evidence="6">
    <location>
        <begin position="8"/>
        <end position="328"/>
    </location>
</feature>
<evidence type="ECO:0000256" key="5">
    <source>
        <dbReference type="ARBA" id="ARBA00050018"/>
    </source>
</evidence>
<dbReference type="HOGENOM" id="CLU_007884_4_5_3"/>
<sequence length="351" mass="36054">MLSGCGMKICILGGGLIGLAVALELRLAGVEVVVLDRGSVPAGWAAAGMIAPAAEGLAGGPLADLAFASRALWPAWAVRLEEFSGQGIDYTPCGALVPAVGDAIAPAEGQWWDSARMASAVPGLAPEIAGGWWLEKEACVDNRKVLTALRLAVERLGAEIWAGVTVTGPADPGLAAVATSAGPVAADAFVLAQGAWSGAWGLPVQPLKGQMLALESEPGWLGAIVFGEDIYLVPRRDGRIVLGATQETIGFTPGNTAGGMASLLAAALTLVPGLASHCILEQWWGFRPVSPDAAPLIGPGPWPNLYLATGHHRNGVLLAPVTAQLVTRALTGDEDPLLSAFSYRRFGGDPR</sequence>
<dbReference type="GO" id="GO:0043799">
    <property type="term" value="F:glycine oxidase activity"/>
    <property type="evidence" value="ECO:0007669"/>
    <property type="project" value="UniProtKB-EC"/>
</dbReference>
<dbReference type="PANTHER" id="PTHR13847">
    <property type="entry name" value="SARCOSINE DEHYDROGENASE-RELATED"/>
    <property type="match status" value="1"/>
</dbReference>
<dbReference type="EMBL" id="BA000045">
    <property type="protein sequence ID" value="BAC90078.1"/>
    <property type="molecule type" value="Genomic_DNA"/>
</dbReference>
<protein>
    <recommendedName>
        <fullName evidence="5">glycine oxidase</fullName>
        <ecNumber evidence="5">1.4.3.19</ecNumber>
    </recommendedName>
</protein>
<dbReference type="PhylomeDB" id="Q7NIP6"/>
<accession>Q7NIP6</accession>
<dbReference type="InterPro" id="IPR036188">
    <property type="entry name" value="FAD/NAD-bd_sf"/>
</dbReference>
<dbReference type="OrthoDB" id="9794226at2"/>
<dbReference type="Pfam" id="PF01266">
    <property type="entry name" value="DAO"/>
    <property type="match status" value="1"/>
</dbReference>
<dbReference type="Gene3D" id="3.30.9.10">
    <property type="entry name" value="D-Amino Acid Oxidase, subunit A, domain 2"/>
    <property type="match status" value="1"/>
</dbReference>
<dbReference type="InterPro" id="IPR012727">
    <property type="entry name" value="Gly_oxidase_ThiO"/>
</dbReference>
<reference evidence="7 8" key="2">
    <citation type="journal article" date="2003" name="DNA Res.">
        <title>Complete genome structure of Gloeobacter violaceus PCC 7421, a cyanobacterium that lacks thylakoids (supplement).</title>
        <authorList>
            <person name="Nakamura Y."/>
            <person name="Kaneko T."/>
            <person name="Sato S."/>
            <person name="Mimuro M."/>
            <person name="Miyashita H."/>
            <person name="Tsuchiya T."/>
            <person name="Sasamoto S."/>
            <person name="Watanabe A."/>
            <person name="Kawashima K."/>
            <person name="Kishida Y."/>
            <person name="Kiyokawa C."/>
            <person name="Kohara M."/>
            <person name="Matsumoto M."/>
            <person name="Matsuno A."/>
            <person name="Nakazaki N."/>
            <person name="Shimpo S."/>
            <person name="Takeuchi C."/>
            <person name="Yamada M."/>
            <person name="Tabata S."/>
        </authorList>
    </citation>
    <scope>NUCLEOTIDE SEQUENCE [LARGE SCALE GENOMIC DNA]</scope>
    <source>
        <strain evidence="8">ATCC 29082 / PCC 7421</strain>
    </source>
</reference>
<dbReference type="GO" id="GO:0050660">
    <property type="term" value="F:flavin adenine dinucleotide binding"/>
    <property type="evidence" value="ECO:0007669"/>
    <property type="project" value="InterPro"/>
</dbReference>
<dbReference type="FunCoup" id="Q7NIP6">
    <property type="interactions" value="97"/>
</dbReference>
<dbReference type="SUPFAM" id="SSF54373">
    <property type="entry name" value="FAD-linked reductases, C-terminal domain"/>
    <property type="match status" value="1"/>
</dbReference>